<evidence type="ECO:0000256" key="2">
    <source>
        <dbReference type="ARBA" id="ARBA00004754"/>
    </source>
</evidence>
<evidence type="ECO:0000259" key="7">
    <source>
        <dbReference type="Pfam" id="PF09349"/>
    </source>
</evidence>
<evidence type="ECO:0000256" key="6">
    <source>
        <dbReference type="ARBA" id="ARBA00023239"/>
    </source>
</evidence>
<gene>
    <name evidence="8" type="primary">uraD</name>
    <name evidence="8" type="ORF">GCM10023195_11560</name>
</gene>
<dbReference type="PANTHER" id="PTHR43466:SF1">
    <property type="entry name" value="2-OXO-4-HYDROXY-4-CARBOXY-5-UREIDOIMIDAZOLINE DECARBOXYLASE-RELATED"/>
    <property type="match status" value="1"/>
</dbReference>
<dbReference type="InterPro" id="IPR017595">
    <property type="entry name" value="OHCU_decarboxylase-2"/>
</dbReference>
<organism evidence="8 9">
    <name type="scientific">Actinoallomurus liliacearum</name>
    <dbReference type="NCBI Taxonomy" id="1080073"/>
    <lineage>
        <taxon>Bacteria</taxon>
        <taxon>Bacillati</taxon>
        <taxon>Actinomycetota</taxon>
        <taxon>Actinomycetes</taxon>
        <taxon>Streptosporangiales</taxon>
        <taxon>Thermomonosporaceae</taxon>
        <taxon>Actinoallomurus</taxon>
    </lineage>
</organism>
<evidence type="ECO:0000256" key="3">
    <source>
        <dbReference type="ARBA" id="ARBA00012257"/>
    </source>
</evidence>
<evidence type="ECO:0000256" key="1">
    <source>
        <dbReference type="ARBA" id="ARBA00001163"/>
    </source>
</evidence>
<comment type="pathway">
    <text evidence="2">Purine metabolism; urate degradation; (S)-allantoin from urate: step 3/3.</text>
</comment>
<proteinExistence type="predicted"/>
<dbReference type="PANTHER" id="PTHR43466">
    <property type="entry name" value="2-OXO-4-HYDROXY-4-CARBOXY-5-UREIDOIMIDAZOLINE DECARBOXYLASE-RELATED"/>
    <property type="match status" value="1"/>
</dbReference>
<name>A0ABP8TBQ5_9ACTN</name>
<dbReference type="SUPFAM" id="SSF158694">
    <property type="entry name" value="UraD-Like"/>
    <property type="match status" value="1"/>
</dbReference>
<evidence type="ECO:0000256" key="4">
    <source>
        <dbReference type="ARBA" id="ARBA00022631"/>
    </source>
</evidence>
<evidence type="ECO:0000313" key="9">
    <source>
        <dbReference type="Proteomes" id="UP001500212"/>
    </source>
</evidence>
<reference evidence="9" key="1">
    <citation type="journal article" date="2019" name="Int. J. Syst. Evol. Microbiol.">
        <title>The Global Catalogue of Microorganisms (GCM) 10K type strain sequencing project: providing services to taxonomists for standard genome sequencing and annotation.</title>
        <authorList>
            <consortium name="The Broad Institute Genomics Platform"/>
            <consortium name="The Broad Institute Genome Sequencing Center for Infectious Disease"/>
            <person name="Wu L."/>
            <person name="Ma J."/>
        </authorList>
    </citation>
    <scope>NUCLEOTIDE SEQUENCE [LARGE SCALE GENOMIC DNA]</scope>
    <source>
        <strain evidence="9">JCM 17938</strain>
    </source>
</reference>
<evidence type="ECO:0000313" key="8">
    <source>
        <dbReference type="EMBL" id="GAA4603483.1"/>
    </source>
</evidence>
<keyword evidence="5" id="KW-0210">Decarboxylase</keyword>
<keyword evidence="6" id="KW-0456">Lyase</keyword>
<dbReference type="Proteomes" id="UP001500212">
    <property type="component" value="Unassembled WGS sequence"/>
</dbReference>
<accession>A0ABP8TBQ5</accession>
<dbReference type="EC" id="4.1.1.97" evidence="3"/>
<comment type="catalytic activity">
    <reaction evidence="1">
        <text>5-hydroxy-2-oxo-4-ureido-2,5-dihydro-1H-imidazole-5-carboxylate + H(+) = (S)-allantoin + CO2</text>
        <dbReference type="Rhea" id="RHEA:26301"/>
        <dbReference type="ChEBI" id="CHEBI:15378"/>
        <dbReference type="ChEBI" id="CHEBI:15678"/>
        <dbReference type="ChEBI" id="CHEBI:16526"/>
        <dbReference type="ChEBI" id="CHEBI:58639"/>
        <dbReference type="EC" id="4.1.1.97"/>
    </reaction>
</comment>
<dbReference type="InterPro" id="IPR018020">
    <property type="entry name" value="OHCU_decarboxylase"/>
</dbReference>
<dbReference type="NCBIfam" id="NF010372">
    <property type="entry name" value="PRK13798.1"/>
    <property type="match status" value="1"/>
</dbReference>
<dbReference type="NCBIfam" id="TIGR03180">
    <property type="entry name" value="UraD_2"/>
    <property type="match status" value="1"/>
</dbReference>
<dbReference type="InterPro" id="IPR036778">
    <property type="entry name" value="OHCU_decarboxylase_sf"/>
</dbReference>
<dbReference type="Pfam" id="PF09349">
    <property type="entry name" value="OHCU_decarbox"/>
    <property type="match status" value="1"/>
</dbReference>
<comment type="caution">
    <text evidence="8">The sequence shown here is derived from an EMBL/GenBank/DDBJ whole genome shotgun (WGS) entry which is preliminary data.</text>
</comment>
<keyword evidence="9" id="KW-1185">Reference proteome</keyword>
<keyword evidence="4" id="KW-0659">Purine metabolism</keyword>
<dbReference type="Gene3D" id="1.10.3330.10">
    <property type="entry name" value="Oxo-4-hydroxy-4-carboxy-5-ureidoimidazoline decarboxylase"/>
    <property type="match status" value="1"/>
</dbReference>
<dbReference type="RefSeq" id="WP_345349366.1">
    <property type="nucleotide sequence ID" value="NZ_BAABHJ010000002.1"/>
</dbReference>
<dbReference type="EMBL" id="BAABHJ010000002">
    <property type="protein sequence ID" value="GAA4603483.1"/>
    <property type="molecule type" value="Genomic_DNA"/>
</dbReference>
<evidence type="ECO:0000256" key="5">
    <source>
        <dbReference type="ARBA" id="ARBA00022793"/>
    </source>
</evidence>
<sequence>MGAEQWIPQEADLLTCCASRRWARTVAAGRHGDPAALRAASARALAELDWEDVMEALAAHPRIGDRVAGSGREARWSRGEQSGMDTAAEDIRRALAEGNLAYEKRFGHVFLACATGCRAAELLAGLRARLGNDIGTERRIVRAELSKIVDLRLARLVKEEGH</sequence>
<feature type="domain" description="Oxo-4-hydroxy-4-carboxy-5-ureidoimidazoline decarboxylase" evidence="7">
    <location>
        <begin position="11"/>
        <end position="154"/>
    </location>
</feature>
<protein>
    <recommendedName>
        <fullName evidence="3">2-oxo-4-hydroxy-4-carboxy-5-ureidoimidazoline decarboxylase</fullName>
        <ecNumber evidence="3">4.1.1.97</ecNumber>
    </recommendedName>
</protein>